<accession>K9P2U3</accession>
<dbReference type="eggNOG" id="COG3598">
    <property type="taxonomic scope" value="Bacteria"/>
</dbReference>
<dbReference type="Gene3D" id="3.40.50.300">
    <property type="entry name" value="P-loop containing nucleotide triphosphate hydrolases"/>
    <property type="match status" value="1"/>
</dbReference>
<sequence length="469" mass="52894">MMITPPNDPSQSTPQKLSIHQSKAARSADAATPETREKRNRRTFLDKCREIIKEVTNPALQSLELTDLADRYGYYKLKASHIRALVIRDNEFKRNEELTLLRPNNWQTTLSPEDYIIPGFLRKPSQVMIHARGGVGKSESVMALAKAIGRGEVMNIRGIQVPCVQGNVLWISNDQSRIRLAAQLTRMGIDPSQGDGWFRLVSDWRIDLPQEFNKIVMEVKPSLIVVDSLGSVSDLGDAGENEGAYAAPLYDIARRNGATDLEDGFPSAAIIWIHHNTKDNASFRGTDRLLNVVDETWALNELTAEEEAQYGRNSRILTIGKSRFDRSRDRLLVTRDHNLNYEIKDLTPTLHRMGVNRNGELDPSGVVLEVLRTAERPLTNREVWAGVKAYLQAEGQDRIPKEGAIRKYLNCWIVDGMVRVEPLRVSGQSGRPTHLYSLTRVEKKQGIGETDLKDRDLWPESFLDSFATA</sequence>
<dbReference type="InterPro" id="IPR027417">
    <property type="entry name" value="P-loop_NTPase"/>
</dbReference>
<dbReference type="OrthoDB" id="7360818at2"/>
<evidence type="ECO:0000313" key="3">
    <source>
        <dbReference type="Proteomes" id="UP000010388"/>
    </source>
</evidence>
<gene>
    <name evidence="2" type="ordered locus">Cyagr_0172</name>
</gene>
<protein>
    <submittedName>
        <fullName evidence="2">Uncharacterized protein</fullName>
    </submittedName>
</protein>
<dbReference type="SUPFAM" id="SSF52540">
    <property type="entry name" value="P-loop containing nucleoside triphosphate hydrolases"/>
    <property type="match status" value="1"/>
</dbReference>
<evidence type="ECO:0000256" key="1">
    <source>
        <dbReference type="SAM" id="MobiDB-lite"/>
    </source>
</evidence>
<dbReference type="HOGENOM" id="CLU_582305_0_0_3"/>
<dbReference type="EMBL" id="CP003495">
    <property type="protein sequence ID" value="AFY27380.1"/>
    <property type="molecule type" value="Genomic_DNA"/>
</dbReference>
<evidence type="ECO:0000313" key="2">
    <source>
        <dbReference type="EMBL" id="AFY27380.1"/>
    </source>
</evidence>
<organism evidence="2 3">
    <name type="scientific">Cyanobium gracile (strain ATCC 27147 / PCC 6307)</name>
    <dbReference type="NCBI Taxonomy" id="292564"/>
    <lineage>
        <taxon>Bacteria</taxon>
        <taxon>Bacillati</taxon>
        <taxon>Cyanobacteriota</taxon>
        <taxon>Cyanophyceae</taxon>
        <taxon>Synechococcales</taxon>
        <taxon>Prochlorococcaceae</taxon>
        <taxon>Cyanobium</taxon>
    </lineage>
</organism>
<feature type="compositionally biased region" description="Polar residues" evidence="1">
    <location>
        <begin position="9"/>
        <end position="21"/>
    </location>
</feature>
<dbReference type="Pfam" id="PF13481">
    <property type="entry name" value="AAA_25"/>
    <property type="match status" value="1"/>
</dbReference>
<name>K9P2U3_CYAGP</name>
<dbReference type="AlphaFoldDB" id="K9P2U3"/>
<dbReference type="Proteomes" id="UP000010388">
    <property type="component" value="Chromosome"/>
</dbReference>
<feature type="region of interest" description="Disordered" evidence="1">
    <location>
        <begin position="1"/>
        <end position="39"/>
    </location>
</feature>
<reference evidence="3" key="1">
    <citation type="journal article" date="2013" name="Proc. Natl. Acad. Sci. U.S.A.">
        <title>Improving the coverage of the cyanobacterial phylum using diversity-driven genome sequencing.</title>
        <authorList>
            <person name="Shih P.M."/>
            <person name="Wu D."/>
            <person name="Latifi A."/>
            <person name="Axen S.D."/>
            <person name="Fewer D.P."/>
            <person name="Talla E."/>
            <person name="Calteau A."/>
            <person name="Cai F."/>
            <person name="Tandeau de Marsac N."/>
            <person name="Rippka R."/>
            <person name="Herdman M."/>
            <person name="Sivonen K."/>
            <person name="Coursin T."/>
            <person name="Laurent T."/>
            <person name="Goodwin L."/>
            <person name="Nolan M."/>
            <person name="Davenport K.W."/>
            <person name="Han C.S."/>
            <person name="Rubin E.M."/>
            <person name="Eisen J.A."/>
            <person name="Woyke T."/>
            <person name="Gugger M."/>
            <person name="Kerfeld C.A."/>
        </authorList>
    </citation>
    <scope>NUCLEOTIDE SEQUENCE [LARGE SCALE GENOMIC DNA]</scope>
    <source>
        <strain evidence="3">ATCC 27147 / PCC 6307</strain>
    </source>
</reference>
<dbReference type="KEGG" id="cgc:Cyagr_0172"/>
<proteinExistence type="predicted"/>